<dbReference type="PANTHER" id="PTHR43320">
    <property type="entry name" value="SUGAR KINASE"/>
    <property type="match status" value="1"/>
</dbReference>
<reference evidence="5 6" key="1">
    <citation type="submission" date="2018-10" db="EMBL/GenBank/DDBJ databases">
        <title>Transmission dynamics of multidrug resistant bacteria on intensive care unit surfaces.</title>
        <authorList>
            <person name="D'Souza A.W."/>
            <person name="Potter R.F."/>
            <person name="Wallace M."/>
            <person name="Shupe A."/>
            <person name="Patel S."/>
            <person name="Sun S."/>
            <person name="Gul D."/>
            <person name="Kwon J.H."/>
            <person name="Andleeb S."/>
            <person name="Burnham C.-A.D."/>
            <person name="Dantas G."/>
        </authorList>
    </citation>
    <scope>NUCLEOTIDE SEQUENCE [LARGE SCALE GENOMIC DNA]</scope>
    <source>
        <strain evidence="5 6">AS_373</strain>
    </source>
</reference>
<dbReference type="PROSITE" id="PS00583">
    <property type="entry name" value="PFKB_KINASES_1"/>
    <property type="match status" value="1"/>
</dbReference>
<feature type="domain" description="Carbohydrate kinase PfkB" evidence="4">
    <location>
        <begin position="22"/>
        <end position="260"/>
    </location>
</feature>
<evidence type="ECO:0000259" key="4">
    <source>
        <dbReference type="Pfam" id="PF00294"/>
    </source>
</evidence>
<dbReference type="AlphaFoldDB" id="A0A427V4X1"/>
<dbReference type="InterPro" id="IPR011611">
    <property type="entry name" value="PfkB_dom"/>
</dbReference>
<dbReference type="Gene3D" id="3.40.1190.20">
    <property type="match status" value="1"/>
</dbReference>
<evidence type="ECO:0000313" key="5">
    <source>
        <dbReference type="EMBL" id="RSE27811.1"/>
    </source>
</evidence>
<dbReference type="NCBIfam" id="NF007321">
    <property type="entry name" value="PRK09813.1"/>
    <property type="match status" value="1"/>
</dbReference>
<accession>A0A427V4X1</accession>
<comment type="caution">
    <text evidence="5">The sequence shown here is derived from an EMBL/GenBank/DDBJ whole genome shotgun (WGS) entry which is preliminary data.</text>
</comment>
<gene>
    <name evidence="5" type="ORF">EGT71_05305</name>
</gene>
<dbReference type="RefSeq" id="WP_125292547.1">
    <property type="nucleotide sequence ID" value="NZ_JAPTZM010000007.1"/>
</dbReference>
<evidence type="ECO:0000256" key="2">
    <source>
        <dbReference type="ARBA" id="ARBA00022679"/>
    </source>
</evidence>
<dbReference type="EMBL" id="RHXB01000003">
    <property type="protein sequence ID" value="RSE27811.1"/>
    <property type="molecule type" value="Genomic_DNA"/>
</dbReference>
<protein>
    <submittedName>
        <fullName evidence="5">Fructoselysine 6-kinase</fullName>
    </submittedName>
</protein>
<evidence type="ECO:0000256" key="1">
    <source>
        <dbReference type="ARBA" id="ARBA00010688"/>
    </source>
</evidence>
<dbReference type="GO" id="GO:0016301">
    <property type="term" value="F:kinase activity"/>
    <property type="evidence" value="ECO:0007669"/>
    <property type="project" value="UniProtKB-KW"/>
</dbReference>
<dbReference type="PROSITE" id="PS00584">
    <property type="entry name" value="PFKB_KINASES_2"/>
    <property type="match status" value="1"/>
</dbReference>
<keyword evidence="3 5" id="KW-0418">Kinase</keyword>
<dbReference type="OrthoDB" id="9792663at2"/>
<organism evidence="5 6">
    <name type="scientific">Atlantibacter subterraneus</name>
    <dbReference type="NCBI Taxonomy" id="255519"/>
    <lineage>
        <taxon>Bacteria</taxon>
        <taxon>Pseudomonadati</taxon>
        <taxon>Pseudomonadota</taxon>
        <taxon>Gammaproteobacteria</taxon>
        <taxon>Enterobacterales</taxon>
        <taxon>Enterobacteriaceae</taxon>
        <taxon>Atlantibacter</taxon>
    </lineage>
</organism>
<dbReference type="SUPFAM" id="SSF53613">
    <property type="entry name" value="Ribokinase-like"/>
    <property type="match status" value="1"/>
</dbReference>
<comment type="similarity">
    <text evidence="1">Belongs to the carbohydrate kinase PfkB family.</text>
</comment>
<dbReference type="InterPro" id="IPR029056">
    <property type="entry name" value="Ribokinase-like"/>
</dbReference>
<sequence length="261" mass="28611">MKRLATVGDNCVDIYPQLGKAFSGGNAVNVAVYSTRYGMQPACVSWVGEDDYGTMLRRDLAQHGVDISHLRVMPGVTAQTQVELRNNDRILGDYTEGVMADFSVDEQELAWLQQFDIIHSAIWGHAESAFPALKAAGKTLSFDFADKWESPLWRTLPEHLDYAFASANEENPWLRDRLQTIVQCGAGTAIATLGENGSLAWDGTQFWRMPPQQVEVVDTMGAGDSYIAGFLCAIASGLPLQDAMKQGTECAARTIGYHGAW</sequence>
<evidence type="ECO:0000313" key="6">
    <source>
        <dbReference type="Proteomes" id="UP000275331"/>
    </source>
</evidence>
<dbReference type="Pfam" id="PF00294">
    <property type="entry name" value="PfkB"/>
    <property type="match status" value="1"/>
</dbReference>
<keyword evidence="2" id="KW-0808">Transferase</keyword>
<proteinExistence type="inferred from homology"/>
<dbReference type="Proteomes" id="UP000275331">
    <property type="component" value="Unassembled WGS sequence"/>
</dbReference>
<name>A0A427V4X1_9ENTR</name>
<dbReference type="InterPro" id="IPR002173">
    <property type="entry name" value="Carboh/pur_kinase_PfkB_CS"/>
</dbReference>
<evidence type="ECO:0000256" key="3">
    <source>
        <dbReference type="ARBA" id="ARBA00022777"/>
    </source>
</evidence>
<dbReference type="PANTHER" id="PTHR43320:SF3">
    <property type="entry name" value="CARBOHYDRATE KINASE PFKB DOMAIN-CONTAINING PROTEIN"/>
    <property type="match status" value="1"/>
</dbReference>
<dbReference type="CDD" id="cd01940">
    <property type="entry name" value="Fructoselysine_kinase_like"/>
    <property type="match status" value="1"/>
</dbReference>
<dbReference type="InterPro" id="IPR052700">
    <property type="entry name" value="Carb_kinase_PfkB-like"/>
</dbReference>